<dbReference type="OrthoDB" id="2974070at2"/>
<keyword evidence="2" id="KW-1185">Reference proteome</keyword>
<proteinExistence type="predicted"/>
<dbReference type="Proteomes" id="UP000321555">
    <property type="component" value="Chromosome"/>
</dbReference>
<organism evidence="1 2">
    <name type="scientific">Cytobacillus dafuensis</name>
    <name type="common">Bacillus dafuensis</name>
    <dbReference type="NCBI Taxonomy" id="1742359"/>
    <lineage>
        <taxon>Bacteria</taxon>
        <taxon>Bacillati</taxon>
        <taxon>Bacillota</taxon>
        <taxon>Bacilli</taxon>
        <taxon>Bacillales</taxon>
        <taxon>Bacillaceae</taxon>
        <taxon>Cytobacillus</taxon>
    </lineage>
</organism>
<protein>
    <submittedName>
        <fullName evidence="1">Uncharacterized protein</fullName>
    </submittedName>
</protein>
<name>A0A5B8Z0Y6_CYTDA</name>
<gene>
    <name evidence="1" type="ORF">FSZ17_03385</name>
</gene>
<dbReference type="AlphaFoldDB" id="A0A5B8Z0Y6"/>
<dbReference type="KEGG" id="bda:FSZ17_03385"/>
<dbReference type="EMBL" id="CP042593">
    <property type="protein sequence ID" value="QED46387.1"/>
    <property type="molecule type" value="Genomic_DNA"/>
</dbReference>
<accession>A0A5B8Z0Y6</accession>
<evidence type="ECO:0000313" key="2">
    <source>
        <dbReference type="Proteomes" id="UP000321555"/>
    </source>
</evidence>
<reference evidence="2" key="1">
    <citation type="submission" date="2019-08" db="EMBL/GenBank/DDBJ databases">
        <authorList>
            <person name="Zheng X."/>
        </authorList>
    </citation>
    <scope>NUCLEOTIDE SEQUENCE [LARGE SCALE GENOMIC DNA]</scope>
    <source>
        <strain evidence="2">FJAT-25496</strain>
    </source>
</reference>
<evidence type="ECO:0000313" key="1">
    <source>
        <dbReference type="EMBL" id="QED46387.1"/>
    </source>
</evidence>
<dbReference type="RefSeq" id="WP_057776265.1">
    <property type="nucleotide sequence ID" value="NZ_CP042593.1"/>
</dbReference>
<sequence length="260" mass="29811">MLVIKDDDNTLNRIATALEEINVTLKQILGERTPNLLQNVQNTSFGSLELEFFSNITQVYVEEERIKVEKNLKRKSAVRVSNELGIRMVNFFNRHLTNLTALTYDGYILFKKEDENKALFRFQTDLGFNRGEAYYDAIKHGVELAKKLGVPISNLFFMIGSIHNSIDNSHVKKILGTTDIPDNSILLSPSYHDLLVKYLNAYIESIPYLVNPHKQIFLLTSSVHPNVLAWEIFNKNQSIPQNIKFLEPSVTELIKTLELI</sequence>